<evidence type="ECO:0000256" key="2">
    <source>
        <dbReference type="ARBA" id="ARBA00005647"/>
    </source>
</evidence>
<dbReference type="InterPro" id="IPR011017">
    <property type="entry name" value="TRASH_dom"/>
</dbReference>
<dbReference type="CDD" id="cd00472">
    <property type="entry name" value="Ribosomal_L24e_L24"/>
    <property type="match status" value="1"/>
</dbReference>
<organism evidence="6 7">
    <name type="scientific">Bonamia ostreae</name>
    <dbReference type="NCBI Taxonomy" id="126728"/>
    <lineage>
        <taxon>Eukaryota</taxon>
        <taxon>Sar</taxon>
        <taxon>Rhizaria</taxon>
        <taxon>Endomyxa</taxon>
        <taxon>Ascetosporea</taxon>
        <taxon>Haplosporida</taxon>
        <taxon>Bonamia</taxon>
    </lineage>
</organism>
<proteinExistence type="inferred from homology"/>
<dbReference type="PANTHER" id="PTHR10792">
    <property type="entry name" value="60S RIBOSOMAL PROTEIN L24"/>
    <property type="match status" value="1"/>
</dbReference>
<comment type="caution">
    <text evidence="6">The sequence shown here is derived from an EMBL/GenBank/DDBJ whole genome shotgun (WGS) entry which is preliminary data.</text>
</comment>
<dbReference type="InterPro" id="IPR056366">
    <property type="entry name" value="Ribosomal_eL24"/>
</dbReference>
<evidence type="ECO:0000256" key="3">
    <source>
        <dbReference type="ARBA" id="ARBA00022517"/>
    </source>
</evidence>
<evidence type="ECO:0000313" key="7">
    <source>
        <dbReference type="Proteomes" id="UP001439008"/>
    </source>
</evidence>
<dbReference type="PROSITE" id="PS01073">
    <property type="entry name" value="RIBOSOMAL_L24E"/>
    <property type="match status" value="1"/>
</dbReference>
<reference evidence="6 7" key="1">
    <citation type="journal article" date="2024" name="BMC Biol.">
        <title>Comparative genomics of Ascetosporea gives new insight into the evolutionary basis for animal parasitism in Rhizaria.</title>
        <authorList>
            <person name="Hiltunen Thoren M."/>
            <person name="Onut-Brannstrom I."/>
            <person name="Alfjorden A."/>
            <person name="Peckova H."/>
            <person name="Swords F."/>
            <person name="Hooper C."/>
            <person name="Holzer A.S."/>
            <person name="Bass D."/>
            <person name="Burki F."/>
        </authorList>
    </citation>
    <scope>NUCLEOTIDE SEQUENCE [LARGE SCALE GENOMIC DNA]</scope>
    <source>
        <strain evidence="6">20-A016</strain>
    </source>
</reference>
<evidence type="ECO:0000313" key="6">
    <source>
        <dbReference type="EMBL" id="MES1918887.1"/>
    </source>
</evidence>
<dbReference type="InterPro" id="IPR000988">
    <property type="entry name" value="Ribosomal_eL24-rel_N"/>
</dbReference>
<dbReference type="Proteomes" id="UP001439008">
    <property type="component" value="Unassembled WGS sequence"/>
</dbReference>
<dbReference type="InterPro" id="IPR023442">
    <property type="entry name" value="Ribosomal_eL24_CS"/>
</dbReference>
<dbReference type="Pfam" id="PF01246">
    <property type="entry name" value="Ribosomal_L24e"/>
    <property type="match status" value="1"/>
</dbReference>
<feature type="domain" description="TRASH" evidence="5">
    <location>
        <begin position="6"/>
        <end position="44"/>
    </location>
</feature>
<dbReference type="SMART" id="SM00746">
    <property type="entry name" value="TRASH"/>
    <property type="match status" value="1"/>
</dbReference>
<protein>
    <recommendedName>
        <fullName evidence="5">TRASH domain-containing protein</fullName>
    </recommendedName>
</protein>
<keyword evidence="7" id="KW-1185">Reference proteome</keyword>
<evidence type="ECO:0000256" key="1">
    <source>
        <dbReference type="ARBA" id="ARBA00004123"/>
    </source>
</evidence>
<gene>
    <name evidence="6" type="ORF">MHBO_000782</name>
</gene>
<dbReference type="Gene3D" id="2.30.170.20">
    <property type="entry name" value="Ribosomal protein L24e"/>
    <property type="match status" value="1"/>
</dbReference>
<dbReference type="PANTHER" id="PTHR10792:SF8">
    <property type="entry name" value="RIBOSOME BIOGENESIS PROTEIN RLP24-RELATED"/>
    <property type="match status" value="1"/>
</dbReference>
<comment type="similarity">
    <text evidence="2">Belongs to the eukaryotic ribosomal protein eL24 family.</text>
</comment>
<dbReference type="EMBL" id="JBDODL010000148">
    <property type="protein sequence ID" value="MES1918887.1"/>
    <property type="molecule type" value="Genomic_DNA"/>
</dbReference>
<dbReference type="InterPro" id="IPR038630">
    <property type="entry name" value="L24e/L24_sf"/>
</dbReference>
<comment type="subcellular location">
    <subcellularLocation>
        <location evidence="1">Nucleus</location>
    </subcellularLocation>
</comment>
<evidence type="ECO:0000256" key="4">
    <source>
        <dbReference type="ARBA" id="ARBA00023242"/>
    </source>
</evidence>
<dbReference type="SUPFAM" id="SSF57716">
    <property type="entry name" value="Glucocorticoid receptor-like (DNA-binding domain)"/>
    <property type="match status" value="1"/>
</dbReference>
<keyword evidence="4" id="KW-0539">Nucleus</keyword>
<accession>A0ABV2AGW0</accession>
<evidence type="ECO:0000259" key="5">
    <source>
        <dbReference type="SMART" id="SM00746"/>
    </source>
</evidence>
<keyword evidence="3" id="KW-0690">Ribosome biogenesis</keyword>
<name>A0ABV2AGW0_9EUKA</name>
<sequence>MRLEKCWFCSATIYPGHGMKFVRNDCTLFSFCRSKCHNNFKMKRNPRKVKWTKAYRRIHKKELPDDPLTEFAKKRSKPVKYNPNVVGKTLKTIERVKSIRVKKEQRYNKERTKKAKMQEKEHKLNFIDSHLNLIAAPKILGNGDLNDKRKNALKFLRDRRRKREEKIAKIEKSE</sequence>